<feature type="region of interest" description="Disordered" evidence="2">
    <location>
        <begin position="173"/>
        <end position="206"/>
    </location>
</feature>
<dbReference type="PaxDb" id="55529-EKX50693"/>
<feature type="compositionally biased region" description="Basic residues" evidence="2">
    <location>
        <begin position="216"/>
        <end position="227"/>
    </location>
</feature>
<reference evidence="3 5" key="1">
    <citation type="journal article" date="2012" name="Nature">
        <title>Algal genomes reveal evolutionary mosaicism and the fate of nucleomorphs.</title>
        <authorList>
            <consortium name="DOE Joint Genome Institute"/>
            <person name="Curtis B.A."/>
            <person name="Tanifuji G."/>
            <person name="Burki F."/>
            <person name="Gruber A."/>
            <person name="Irimia M."/>
            <person name="Maruyama S."/>
            <person name="Arias M.C."/>
            <person name="Ball S.G."/>
            <person name="Gile G.H."/>
            <person name="Hirakawa Y."/>
            <person name="Hopkins J.F."/>
            <person name="Kuo A."/>
            <person name="Rensing S.A."/>
            <person name="Schmutz J."/>
            <person name="Symeonidi A."/>
            <person name="Elias M."/>
            <person name="Eveleigh R.J."/>
            <person name="Herman E.K."/>
            <person name="Klute M.J."/>
            <person name="Nakayama T."/>
            <person name="Obornik M."/>
            <person name="Reyes-Prieto A."/>
            <person name="Armbrust E.V."/>
            <person name="Aves S.J."/>
            <person name="Beiko R.G."/>
            <person name="Coutinho P."/>
            <person name="Dacks J.B."/>
            <person name="Durnford D.G."/>
            <person name="Fast N.M."/>
            <person name="Green B.R."/>
            <person name="Grisdale C.J."/>
            <person name="Hempel F."/>
            <person name="Henrissat B."/>
            <person name="Hoppner M.P."/>
            <person name="Ishida K."/>
            <person name="Kim E."/>
            <person name="Koreny L."/>
            <person name="Kroth P.G."/>
            <person name="Liu Y."/>
            <person name="Malik S.B."/>
            <person name="Maier U.G."/>
            <person name="McRose D."/>
            <person name="Mock T."/>
            <person name="Neilson J.A."/>
            <person name="Onodera N.T."/>
            <person name="Poole A.M."/>
            <person name="Pritham E.J."/>
            <person name="Richards T.A."/>
            <person name="Rocap G."/>
            <person name="Roy S.W."/>
            <person name="Sarai C."/>
            <person name="Schaack S."/>
            <person name="Shirato S."/>
            <person name="Slamovits C.H."/>
            <person name="Spencer D.F."/>
            <person name="Suzuki S."/>
            <person name="Worden A.Z."/>
            <person name="Zauner S."/>
            <person name="Barry K."/>
            <person name="Bell C."/>
            <person name="Bharti A.K."/>
            <person name="Crow J.A."/>
            <person name="Grimwood J."/>
            <person name="Kramer R."/>
            <person name="Lindquist E."/>
            <person name="Lucas S."/>
            <person name="Salamov A."/>
            <person name="McFadden G.I."/>
            <person name="Lane C.E."/>
            <person name="Keeling P.J."/>
            <person name="Gray M.W."/>
            <person name="Grigoriev I.V."/>
            <person name="Archibald J.M."/>
        </authorList>
    </citation>
    <scope>NUCLEOTIDE SEQUENCE</scope>
    <source>
        <strain evidence="3 5">CCMP2712</strain>
    </source>
</reference>
<dbReference type="HOGENOM" id="CLU_294144_0_0_1"/>
<feature type="coiled-coil region" evidence="1">
    <location>
        <begin position="72"/>
        <end position="131"/>
    </location>
</feature>
<evidence type="ECO:0000256" key="2">
    <source>
        <dbReference type="SAM" id="MobiDB-lite"/>
    </source>
</evidence>
<dbReference type="RefSeq" id="XP_005837673.1">
    <property type="nucleotide sequence ID" value="XM_005837616.1"/>
</dbReference>
<evidence type="ECO:0000256" key="1">
    <source>
        <dbReference type="SAM" id="Coils"/>
    </source>
</evidence>
<sequence>MWPPDQAESSNTRLVAMGLIVAGDKAVFVDIATHIAKQWQLAKEANILLAQCGVPIFLCYAELQTVYSMFNDEPVRKDVQELEKEVQEVKNEVQEVKNEVQELESKMDTGLSEVKNEVRDLKASMRELAEDMRQGFEVQLSSSLLKTEDSKIPSLFTEAGKLAYDEMRKVMPQKKLTRNEGSADKTEENEEAVEASGGSQMYGSLPPITMLLKPKKKSRIGMKKRQKERSDLAAEEHAEQCRARLEQSLSRLKGHAGRAQLPFNTSILWHENNFLDPSAARESLLVREKSASFREWREDAVRQFAEQERKKFSKFEDEAPELSHPCMESPRLLTEEAAEKLLGQGRELVLKLSKRYNEGHKQLMEKEKALEACKNENADVKAVAATKIEGGEVDGRRERVQKKLDETLRSIKLVQYENSRYEHLANRLTKFSKEDKEELAKLEKSVKKHNMDLMALKLKLRDEVPRVEKELKTNELKELKLMIHTMRVRYEEELEERRSLARHTNELKSNVVNAEKSYKEMEKKLEKMYDQNVQSPRRVELQRKIKLYEETFDMMICKLGDTDIDRLVSLFVGLRGVRQTWEETETAQSLYGHGTSSKEGELERKLRSVTSSYDKCVEHEQRLRVKLEDYHKKIGFLRQRLMHELYRFRSFRVHFLDPTAHDDLDHEILEIMAQWRDVLIFVHAMCEERKDMVRSLLVEEANGEDSRSVSAEPSTMEDDLTSVLREVNFTVECLLYTVEAAAGEEEEEEAPDLETLMSMYESMVPSVESMQMDVKTAVELEDRLRRISELCSGRDEQEEKLEKPRLLSSDQTRYLWLKAKRGVLEMKDRLLHRLKSVSRHVQDAADVPAPPVNTNGRPAALPVHFGEKEKEKEKEKESQRKKKDKAASAEDGYMVELDQEEEVYLSEALASPLEDSLESIEAGRKHKTLSGVPLVGLIPEKLVADTLKSVMWPSSSHQRRVTIPKRVMRKDRRLGLDLGMAREDSDSEFSSGSQQSFDYDEVLEELEDVYADRNSIKKKSTRAGDRKTAKKK</sequence>
<keyword evidence="1" id="KW-0175">Coiled coil</keyword>
<keyword evidence="5" id="KW-1185">Reference proteome</keyword>
<dbReference type="AlphaFoldDB" id="L1JRH3"/>
<dbReference type="EnsemblProtists" id="EKX50693">
    <property type="protein sequence ID" value="EKX50693"/>
    <property type="gene ID" value="GUITHDRAFT_103285"/>
</dbReference>
<evidence type="ECO:0000313" key="3">
    <source>
        <dbReference type="EMBL" id="EKX50693.1"/>
    </source>
</evidence>
<dbReference type="Gene3D" id="1.20.5.170">
    <property type="match status" value="1"/>
</dbReference>
<feature type="compositionally biased region" description="Basic and acidic residues" evidence="2">
    <location>
        <begin position="177"/>
        <end position="186"/>
    </location>
</feature>
<dbReference type="Proteomes" id="UP000011087">
    <property type="component" value="Unassembled WGS sequence"/>
</dbReference>
<dbReference type="EMBL" id="JH992977">
    <property type="protein sequence ID" value="EKX50693.1"/>
    <property type="molecule type" value="Genomic_DNA"/>
</dbReference>
<feature type="region of interest" description="Disordered" evidence="2">
    <location>
        <begin position="216"/>
        <end position="235"/>
    </location>
</feature>
<reference evidence="4" key="3">
    <citation type="submission" date="2016-03" db="UniProtKB">
        <authorList>
            <consortium name="EnsemblProtists"/>
        </authorList>
    </citation>
    <scope>IDENTIFICATION</scope>
</reference>
<evidence type="ECO:0000313" key="4">
    <source>
        <dbReference type="EnsemblProtists" id="EKX50693"/>
    </source>
</evidence>
<feature type="region of interest" description="Disordered" evidence="2">
    <location>
        <begin position="839"/>
        <end position="893"/>
    </location>
</feature>
<accession>L1JRH3</accession>
<feature type="coiled-coil region" evidence="1">
    <location>
        <begin position="432"/>
        <end position="531"/>
    </location>
</feature>
<dbReference type="KEGG" id="gtt:GUITHDRAFT_103285"/>
<gene>
    <name evidence="3" type="ORF">GUITHDRAFT_103285</name>
</gene>
<proteinExistence type="predicted"/>
<feature type="compositionally biased region" description="Basic and acidic residues" evidence="2">
    <location>
        <begin position="865"/>
        <end position="878"/>
    </location>
</feature>
<protein>
    <submittedName>
        <fullName evidence="3 4">Uncharacterized protein</fullName>
    </submittedName>
</protein>
<evidence type="ECO:0000313" key="5">
    <source>
        <dbReference type="Proteomes" id="UP000011087"/>
    </source>
</evidence>
<organism evidence="3">
    <name type="scientific">Guillardia theta (strain CCMP2712)</name>
    <name type="common">Cryptophyte</name>
    <dbReference type="NCBI Taxonomy" id="905079"/>
    <lineage>
        <taxon>Eukaryota</taxon>
        <taxon>Cryptophyceae</taxon>
        <taxon>Pyrenomonadales</taxon>
        <taxon>Geminigeraceae</taxon>
        <taxon>Guillardia</taxon>
    </lineage>
</organism>
<reference evidence="5" key="2">
    <citation type="submission" date="2012-11" db="EMBL/GenBank/DDBJ databases">
        <authorList>
            <person name="Kuo A."/>
            <person name="Curtis B.A."/>
            <person name="Tanifuji G."/>
            <person name="Burki F."/>
            <person name="Gruber A."/>
            <person name="Irimia M."/>
            <person name="Maruyama S."/>
            <person name="Arias M.C."/>
            <person name="Ball S.G."/>
            <person name="Gile G.H."/>
            <person name="Hirakawa Y."/>
            <person name="Hopkins J.F."/>
            <person name="Rensing S.A."/>
            <person name="Schmutz J."/>
            <person name="Symeonidi A."/>
            <person name="Elias M."/>
            <person name="Eveleigh R.J."/>
            <person name="Herman E.K."/>
            <person name="Klute M.J."/>
            <person name="Nakayama T."/>
            <person name="Obornik M."/>
            <person name="Reyes-Prieto A."/>
            <person name="Armbrust E.V."/>
            <person name="Aves S.J."/>
            <person name="Beiko R.G."/>
            <person name="Coutinho P."/>
            <person name="Dacks J.B."/>
            <person name="Durnford D.G."/>
            <person name="Fast N.M."/>
            <person name="Green B.R."/>
            <person name="Grisdale C."/>
            <person name="Hempe F."/>
            <person name="Henrissat B."/>
            <person name="Hoppner M.P."/>
            <person name="Ishida K.-I."/>
            <person name="Kim E."/>
            <person name="Koreny L."/>
            <person name="Kroth P.G."/>
            <person name="Liu Y."/>
            <person name="Malik S.-B."/>
            <person name="Maier U.G."/>
            <person name="McRose D."/>
            <person name="Mock T."/>
            <person name="Neilson J.A."/>
            <person name="Onodera N.T."/>
            <person name="Poole A.M."/>
            <person name="Pritham E.J."/>
            <person name="Richards T.A."/>
            <person name="Rocap G."/>
            <person name="Roy S.W."/>
            <person name="Sarai C."/>
            <person name="Schaack S."/>
            <person name="Shirato S."/>
            <person name="Slamovits C.H."/>
            <person name="Spencer D.F."/>
            <person name="Suzuki S."/>
            <person name="Worden A.Z."/>
            <person name="Zauner S."/>
            <person name="Barry K."/>
            <person name="Bell C."/>
            <person name="Bharti A.K."/>
            <person name="Crow J.A."/>
            <person name="Grimwood J."/>
            <person name="Kramer R."/>
            <person name="Lindquist E."/>
            <person name="Lucas S."/>
            <person name="Salamov A."/>
            <person name="McFadden G.I."/>
            <person name="Lane C.E."/>
            <person name="Keeling P.J."/>
            <person name="Gray M.W."/>
            <person name="Grigoriev I.V."/>
            <person name="Archibald J.M."/>
        </authorList>
    </citation>
    <scope>NUCLEOTIDE SEQUENCE</scope>
    <source>
        <strain evidence="5">CCMP2712</strain>
    </source>
</reference>
<name>L1JRH3_GUITC</name>
<dbReference type="GeneID" id="17307697"/>